<name>A0A3M6T4R9_POCDA</name>
<dbReference type="PROSITE" id="PS50933">
    <property type="entry name" value="CHRD"/>
    <property type="match status" value="3"/>
</dbReference>
<keyword evidence="4" id="KW-0964">Secreted</keyword>
<dbReference type="Gene3D" id="6.20.200.20">
    <property type="match status" value="1"/>
</dbReference>
<dbReference type="SMART" id="SM00754">
    <property type="entry name" value="CHRD"/>
    <property type="match status" value="3"/>
</dbReference>
<sequence length="922" mass="103377">MSLSPMHSSRTEEAAPQKLSDDIRILQNKCVLGGRPKTGKSGHRTMATGSMSSIASVFSAMNRVKKYLRIEMWFLILFPLCTASNSRLIFRPRGSEYRAINPKPGGCNFGIQHKVIDESWHPDVAPFGVLFCVICTCSKISNNSEKGKVTCRNIRNRCPTTSCARPKVEEGHCCPSCPDEFISLLRAPASSVSRQNGVGRVHFTLVRNTLHISIRYEGSRKLRMASFKDSKGSPLKEINIPKRSINGSQVCLVWNQLSKKNIESFKQGQVSMELKLKRQQNAVGLTGDIIKYDSYSQESFEALLSSDDETSNALASFNLAKGGKILRMNLRYDGSHSLGSETQITIKLTRNPTNNRGARDVKAIGPSQIKQENSNLKTAWQNPPEHVLKWMSRGYLNITVILNTGDQKTKLTGQISIKRTCNTIVSQLSGREAPRPTMTGASGYASFDFFNNGQIRYQILLSGMVNPVTEINLQATNRKQKVKRLSRSVSFDEHGRIKLTGVWLRPSFQEICWLFSGNIFINVSTQANRGGEMYGQLKQFPFRGHHLSYHDPPTLLSGNEVVPRIQTGAAGQAWFSLDKSCALHYHLILSGMDRGRKNMRTAELLGFADYGEVPQSYDERVHLLRSFEGETISGSARNIEPEFLGNLIRGLVYLQVRSEEVPQGELRSQVFLNEDSCSKRLPPRGRNELPGSCHFGDKIYSDGEKWVSEDDKCTSCTCEDSEIVCAPLKCQRLNCTEAPIMLPHLCCPVCPAIEEKVVRYYEKRQRPSLKGCYVKRDRKVYPVGAVWYPYVQPFGYMRCHACTCLKKSEEISCTQVKCPELRCKNPIKMRMSDCCMRCPDDEDSKSNGGKKVRKGCTLRGSNYRHGQTWRPYFPIFGSSRCITCRCQNGRTHCSRDPCPKGQCRSTLLIGASTSCCQACPGS</sequence>
<dbReference type="STRING" id="46731.A0A3M6T4R9"/>
<dbReference type="InterPro" id="IPR010895">
    <property type="entry name" value="CHRD"/>
</dbReference>
<dbReference type="PROSITE" id="PS50184">
    <property type="entry name" value="VWFC_2"/>
    <property type="match status" value="4"/>
</dbReference>
<feature type="domain" description="CHRD" evidence="9">
    <location>
        <begin position="548"/>
        <end position="675"/>
    </location>
</feature>
<feature type="domain" description="CHRD" evidence="9">
    <location>
        <begin position="177"/>
        <end position="294"/>
    </location>
</feature>
<dbReference type="AlphaFoldDB" id="A0A3M6T4R9"/>
<evidence type="ECO:0000256" key="3">
    <source>
        <dbReference type="ARBA" id="ARBA00022473"/>
    </source>
</evidence>
<feature type="domain" description="VWFC" evidence="8">
    <location>
        <begin position="770"/>
        <end position="839"/>
    </location>
</feature>
<dbReference type="PANTHER" id="PTHR46526:SF1">
    <property type="entry name" value="CHORDIN"/>
    <property type="match status" value="1"/>
</dbReference>
<dbReference type="GO" id="GO:0036122">
    <property type="term" value="F:BMP binding"/>
    <property type="evidence" value="ECO:0007669"/>
    <property type="project" value="TreeGrafter"/>
</dbReference>
<proteinExistence type="inferred from homology"/>
<evidence type="ECO:0000256" key="5">
    <source>
        <dbReference type="ARBA" id="ARBA00022737"/>
    </source>
</evidence>
<dbReference type="Gene3D" id="2.10.70.10">
    <property type="entry name" value="Complement Module, domain 1"/>
    <property type="match status" value="1"/>
</dbReference>
<dbReference type="GO" id="GO:0009953">
    <property type="term" value="P:dorsal/ventral pattern formation"/>
    <property type="evidence" value="ECO:0007669"/>
    <property type="project" value="TreeGrafter"/>
</dbReference>
<evidence type="ECO:0000313" key="10">
    <source>
        <dbReference type="EMBL" id="RMX35977.1"/>
    </source>
</evidence>
<dbReference type="SMART" id="SM00214">
    <property type="entry name" value="VWC"/>
    <property type="match status" value="4"/>
</dbReference>
<keyword evidence="6" id="KW-0325">Glycoprotein</keyword>
<comment type="similarity">
    <text evidence="2">Belongs to the chordin family.</text>
</comment>
<evidence type="ECO:0000256" key="7">
    <source>
        <dbReference type="PROSITE-ProRule" id="PRU00230"/>
    </source>
</evidence>
<dbReference type="PANTHER" id="PTHR46526">
    <property type="entry name" value="CHORDIN"/>
    <property type="match status" value="1"/>
</dbReference>
<dbReference type="Proteomes" id="UP000275408">
    <property type="component" value="Unassembled WGS sequence"/>
</dbReference>
<feature type="domain" description="VWFC" evidence="8">
    <location>
        <begin position="854"/>
        <end position="920"/>
    </location>
</feature>
<dbReference type="PIRSF" id="PIRSF002496">
    <property type="entry name" value="Chordin"/>
    <property type="match status" value="1"/>
</dbReference>
<dbReference type="GO" id="GO:0005615">
    <property type="term" value="C:extracellular space"/>
    <property type="evidence" value="ECO:0007669"/>
    <property type="project" value="TreeGrafter"/>
</dbReference>
<gene>
    <name evidence="10" type="ORF">pdam_00005239</name>
</gene>
<evidence type="ECO:0000256" key="6">
    <source>
        <dbReference type="ARBA" id="ARBA00023180"/>
    </source>
</evidence>
<dbReference type="PROSITE" id="PS01208">
    <property type="entry name" value="VWFC_1"/>
    <property type="match status" value="2"/>
</dbReference>
<evidence type="ECO:0000313" key="11">
    <source>
        <dbReference type="Proteomes" id="UP000275408"/>
    </source>
</evidence>
<keyword evidence="3 7" id="KW-0217">Developmental protein</keyword>
<dbReference type="InterPro" id="IPR001007">
    <property type="entry name" value="VWF_dom"/>
</dbReference>
<keyword evidence="5" id="KW-0677">Repeat</keyword>
<evidence type="ECO:0000256" key="1">
    <source>
        <dbReference type="ARBA" id="ARBA00004613"/>
    </source>
</evidence>
<comment type="subcellular location">
    <subcellularLocation>
        <location evidence="1">Secreted</location>
    </subcellularLocation>
</comment>
<dbReference type="GO" id="GO:0030514">
    <property type="term" value="P:negative regulation of BMP signaling pathway"/>
    <property type="evidence" value="ECO:0007669"/>
    <property type="project" value="TreeGrafter"/>
</dbReference>
<feature type="domain" description="VWFC" evidence="8">
    <location>
        <begin position="691"/>
        <end position="751"/>
    </location>
</feature>
<feature type="domain" description="VWFC" evidence="8">
    <location>
        <begin position="105"/>
        <end position="178"/>
    </location>
</feature>
<feature type="domain" description="CHRD" evidence="9">
    <location>
        <begin position="420"/>
        <end position="542"/>
    </location>
</feature>
<dbReference type="InterPro" id="IPR052278">
    <property type="entry name" value="Chordin-like_regulators"/>
</dbReference>
<dbReference type="GO" id="GO:0048731">
    <property type="term" value="P:system development"/>
    <property type="evidence" value="ECO:0007669"/>
    <property type="project" value="UniProtKB-ARBA"/>
</dbReference>
<evidence type="ECO:0000259" key="9">
    <source>
        <dbReference type="PROSITE" id="PS50933"/>
    </source>
</evidence>
<dbReference type="EMBL" id="RCHS01004337">
    <property type="protein sequence ID" value="RMX35977.1"/>
    <property type="molecule type" value="Genomic_DNA"/>
</dbReference>
<reference evidence="10 11" key="1">
    <citation type="journal article" date="2018" name="Sci. Rep.">
        <title>Comparative analysis of the Pocillopora damicornis genome highlights role of immune system in coral evolution.</title>
        <authorList>
            <person name="Cunning R."/>
            <person name="Bay R.A."/>
            <person name="Gillette P."/>
            <person name="Baker A.C."/>
            <person name="Traylor-Knowles N."/>
        </authorList>
    </citation>
    <scope>NUCLEOTIDE SEQUENCE [LARGE SCALE GENOMIC DNA]</scope>
    <source>
        <strain evidence="10">RSMAS</strain>
        <tissue evidence="10">Whole animal</tissue>
    </source>
</reference>
<accession>A0A3M6T4R9</accession>
<dbReference type="Pfam" id="PF07452">
    <property type="entry name" value="CHRD"/>
    <property type="match status" value="2"/>
</dbReference>
<comment type="caution">
    <text evidence="10">The sequence shown here is derived from an EMBL/GenBank/DDBJ whole genome shotgun (WGS) entry which is preliminary data.</text>
</comment>
<dbReference type="Pfam" id="PF00093">
    <property type="entry name" value="VWC"/>
    <property type="match status" value="3"/>
</dbReference>
<dbReference type="OrthoDB" id="9829321at2759"/>
<keyword evidence="11" id="KW-1185">Reference proteome</keyword>
<evidence type="ECO:0000256" key="2">
    <source>
        <dbReference type="ARBA" id="ARBA00007156"/>
    </source>
</evidence>
<evidence type="ECO:0000259" key="8">
    <source>
        <dbReference type="PROSITE" id="PS50184"/>
    </source>
</evidence>
<organism evidence="10 11">
    <name type="scientific">Pocillopora damicornis</name>
    <name type="common">Cauliflower coral</name>
    <name type="synonym">Millepora damicornis</name>
    <dbReference type="NCBI Taxonomy" id="46731"/>
    <lineage>
        <taxon>Eukaryota</taxon>
        <taxon>Metazoa</taxon>
        <taxon>Cnidaria</taxon>
        <taxon>Anthozoa</taxon>
        <taxon>Hexacorallia</taxon>
        <taxon>Scleractinia</taxon>
        <taxon>Astrocoeniina</taxon>
        <taxon>Pocilloporidae</taxon>
        <taxon>Pocillopora</taxon>
    </lineage>
</organism>
<dbReference type="InterPro" id="IPR016353">
    <property type="entry name" value="Chordin"/>
</dbReference>
<dbReference type="SUPFAM" id="SSF57603">
    <property type="entry name" value="FnI-like domain"/>
    <property type="match status" value="4"/>
</dbReference>
<evidence type="ECO:0000256" key="4">
    <source>
        <dbReference type="ARBA" id="ARBA00022525"/>
    </source>
</evidence>
<evidence type="ECO:0008006" key="12">
    <source>
        <dbReference type="Google" id="ProtNLM"/>
    </source>
</evidence>
<protein>
    <recommendedName>
        <fullName evidence="12">Chordin</fullName>
    </recommendedName>
</protein>